<dbReference type="GO" id="GO:0006083">
    <property type="term" value="P:acetate metabolic process"/>
    <property type="evidence" value="ECO:0007669"/>
    <property type="project" value="TreeGrafter"/>
</dbReference>
<dbReference type="InterPro" id="IPR004372">
    <property type="entry name" value="Ac/propionate_kinase"/>
</dbReference>
<gene>
    <name evidence="7" type="ORF">C8A05DRAFT_40937</name>
</gene>
<feature type="compositionally biased region" description="Polar residues" evidence="6">
    <location>
        <begin position="280"/>
        <end position="293"/>
    </location>
</feature>
<feature type="binding site" evidence="5">
    <location>
        <position position="427"/>
    </location>
    <ligand>
        <name>substrate</name>
    </ligand>
</feature>
<sequence>MASSWRSGSSSSFISSALSAPPSHTQHASPVDSTFTPTSAAISALTTEKLFERTSNEMTLYLGPWEIVGANPRRLVWQCSYAGEVLEHFLPSDNPNELFPRTLHAQHRRFGDPREMELYLTFLEPHRVRYITTDGIVHDEYIEVTYEFTTIEGSIQLQSDIRTRDLIDWFDVDVVWSDTHRRTDSYGNVRGMGTIQRIKLWRDRYSTFHYLTFYANHRRCWKEYLLDDFDLELRQREDRHRRLQLGARGARRGSASESSSSQAHNRERRFSTSIFRRHNNAPTNGNAASSSATQNPLGIRYLGIQFSRNPNIQPGSDDSRFGATFPTNHTIILAVNAGSSSVKVSVYSAERGQSPTQIAEAQVSGLTAPPASLKYQRGDKTIIENRNVSDKAAGQREAFSLILDTLVGDHDLPEIKSKDDMGIVCHRIVHGGDYSKPQLISDGTYHHLEKLNDLAPLHNANSLGIVQMCIRGLPAARNVACFDSQFHSTIPEHIRTYPISRDIARSNRLRKYGFHGISYSFITRATAEFLGKDRSELNIIALHLGSGASACAVRGGRSWDTSMGLTPLAGLPGATRSGSVDPSLVFHYASDVGKLSPASTKELHISRAEEILNKEAGWKALTGTTNFGLIAAAAAGNNKEGDSTMRMAFDLFVDRVCGFVGSYFVTLRGRVDALVFAGGIGERSGTLRAAVVDQVGCLGFELDEQANNAAGGGPRDDGTAAAVVREVGKKGVTPRVLVCETDEQFEMARTCAEGDEFW</sequence>
<comment type="catalytic activity">
    <reaction evidence="5">
        <text>acetate + ATP = acetyl phosphate + ADP</text>
        <dbReference type="Rhea" id="RHEA:11352"/>
        <dbReference type="ChEBI" id="CHEBI:22191"/>
        <dbReference type="ChEBI" id="CHEBI:30089"/>
        <dbReference type="ChEBI" id="CHEBI:30616"/>
        <dbReference type="ChEBI" id="CHEBI:456216"/>
        <dbReference type="EC" id="2.7.2.1"/>
    </reaction>
</comment>
<feature type="site" description="Transition state stabilizer" evidence="5">
    <location>
        <position position="576"/>
    </location>
</feature>
<dbReference type="EC" id="2.7.2.1" evidence="5"/>
<feature type="region of interest" description="Disordered" evidence="6">
    <location>
        <begin position="244"/>
        <end position="293"/>
    </location>
</feature>
<organism evidence="7 8">
    <name type="scientific">Staphylotrichum tortipilum</name>
    <dbReference type="NCBI Taxonomy" id="2831512"/>
    <lineage>
        <taxon>Eukaryota</taxon>
        <taxon>Fungi</taxon>
        <taxon>Dikarya</taxon>
        <taxon>Ascomycota</taxon>
        <taxon>Pezizomycotina</taxon>
        <taxon>Sordariomycetes</taxon>
        <taxon>Sordariomycetidae</taxon>
        <taxon>Sordariales</taxon>
        <taxon>Chaetomiaceae</taxon>
        <taxon>Staphylotrichum</taxon>
    </lineage>
</organism>
<dbReference type="GO" id="GO:0006085">
    <property type="term" value="P:acetyl-CoA biosynthetic process"/>
    <property type="evidence" value="ECO:0007669"/>
    <property type="project" value="UniProtKB-UniRule"/>
</dbReference>
<name>A0AAN6RX61_9PEZI</name>
<dbReference type="SUPFAM" id="SSF53067">
    <property type="entry name" value="Actin-like ATPase domain"/>
    <property type="match status" value="2"/>
</dbReference>
<keyword evidence="5" id="KW-0479">Metal-binding</keyword>
<keyword evidence="2 5" id="KW-0547">Nucleotide-binding</keyword>
<accession>A0AAN6RX61</accession>
<evidence type="ECO:0000256" key="4">
    <source>
        <dbReference type="ARBA" id="ARBA00022840"/>
    </source>
</evidence>
<evidence type="ECO:0000256" key="3">
    <source>
        <dbReference type="ARBA" id="ARBA00022777"/>
    </source>
</evidence>
<comment type="caution">
    <text evidence="7">The sequence shown here is derived from an EMBL/GenBank/DDBJ whole genome shotgun (WGS) entry which is preliminary data.</text>
</comment>
<dbReference type="PROSITE" id="PS01075">
    <property type="entry name" value="ACETATE_KINASE_1"/>
    <property type="match status" value="1"/>
</dbReference>
<comment type="similarity">
    <text evidence="5">Belongs to the acetokinase family.</text>
</comment>
<feature type="site" description="Transition state stabilizer" evidence="5">
    <location>
        <position position="515"/>
    </location>
</feature>
<dbReference type="GO" id="GO:0005524">
    <property type="term" value="F:ATP binding"/>
    <property type="evidence" value="ECO:0007669"/>
    <property type="project" value="UniProtKB-KW"/>
</dbReference>
<keyword evidence="5" id="KW-0460">Magnesium</keyword>
<dbReference type="HAMAP" id="MF_00020">
    <property type="entry name" value="Acetate_kinase"/>
    <property type="match status" value="1"/>
</dbReference>
<dbReference type="Proteomes" id="UP001303889">
    <property type="component" value="Unassembled WGS sequence"/>
</dbReference>
<keyword evidence="4 5" id="KW-0067">ATP-binding</keyword>
<evidence type="ECO:0000313" key="7">
    <source>
        <dbReference type="EMBL" id="KAK3906200.1"/>
    </source>
</evidence>
<reference evidence="7" key="2">
    <citation type="submission" date="2023-05" db="EMBL/GenBank/DDBJ databases">
        <authorList>
            <consortium name="Lawrence Berkeley National Laboratory"/>
            <person name="Steindorff A."/>
            <person name="Hensen N."/>
            <person name="Bonometti L."/>
            <person name="Westerberg I."/>
            <person name="Brannstrom I.O."/>
            <person name="Guillou S."/>
            <person name="Cros-Aarteil S."/>
            <person name="Calhoun S."/>
            <person name="Haridas S."/>
            <person name="Kuo A."/>
            <person name="Mondo S."/>
            <person name="Pangilinan J."/>
            <person name="Riley R."/>
            <person name="Labutti K."/>
            <person name="Andreopoulos B."/>
            <person name="Lipzen A."/>
            <person name="Chen C."/>
            <person name="Yanf M."/>
            <person name="Daum C."/>
            <person name="Ng V."/>
            <person name="Clum A."/>
            <person name="Ohm R."/>
            <person name="Martin F."/>
            <person name="Silar P."/>
            <person name="Natvig D."/>
            <person name="Lalanne C."/>
            <person name="Gautier V."/>
            <person name="Ament-Velasquez S.L."/>
            <person name="Kruys A."/>
            <person name="Hutchinson M.I."/>
            <person name="Powell A.J."/>
            <person name="Barry K."/>
            <person name="Miller A.N."/>
            <person name="Grigoriev I.V."/>
            <person name="Debuchy R."/>
            <person name="Gladieux P."/>
            <person name="Thoren M.H."/>
            <person name="Johannesson H."/>
        </authorList>
    </citation>
    <scope>NUCLEOTIDE SEQUENCE</scope>
    <source>
        <strain evidence="7">CBS 103.79</strain>
    </source>
</reference>
<dbReference type="PANTHER" id="PTHR21060:SF15">
    <property type="entry name" value="ACETATE KINASE-RELATED"/>
    <property type="match status" value="1"/>
</dbReference>
<feature type="binding site" evidence="5">
    <location>
        <position position="343"/>
    </location>
    <ligand>
        <name>ATP</name>
        <dbReference type="ChEBI" id="CHEBI:30616"/>
    </ligand>
</feature>
<dbReference type="GO" id="GO:0008776">
    <property type="term" value="F:acetate kinase activity"/>
    <property type="evidence" value="ECO:0007669"/>
    <property type="project" value="UniProtKB-UniRule"/>
</dbReference>
<comment type="pathway">
    <text evidence="5">Metabolic intermediate biosynthesis; acetyl-CoA biosynthesis; acetyl-CoA from acetate: step 1/2.</text>
</comment>
<dbReference type="AlphaFoldDB" id="A0AAN6RX61"/>
<evidence type="ECO:0000256" key="5">
    <source>
        <dbReference type="HAMAP-Rule" id="MF_03131"/>
    </source>
</evidence>
<dbReference type="PRINTS" id="PR00471">
    <property type="entry name" value="ACETATEKNASE"/>
</dbReference>
<dbReference type="InterPro" id="IPR023865">
    <property type="entry name" value="Aliphatic_acid_kinase_CS"/>
</dbReference>
<dbReference type="InterPro" id="IPR043129">
    <property type="entry name" value="ATPase_NBD"/>
</dbReference>
<comment type="cofactor">
    <cofactor evidence="5">
        <name>Mg(2+)</name>
        <dbReference type="ChEBI" id="CHEBI:18420"/>
    </cofactor>
</comment>
<dbReference type="Pfam" id="PF00871">
    <property type="entry name" value="Acetate_kinase"/>
    <property type="match status" value="1"/>
</dbReference>
<proteinExistence type="inferred from homology"/>
<feature type="compositionally biased region" description="Low complexity" evidence="6">
    <location>
        <begin position="244"/>
        <end position="263"/>
    </location>
</feature>
<feature type="binding site" evidence="5">
    <location>
        <position position="336"/>
    </location>
    <ligand>
        <name>Mg(2+)</name>
        <dbReference type="ChEBI" id="CHEBI:18420"/>
    </ligand>
</feature>
<comment type="caution">
    <text evidence="5">Lacks conserved residue(s) required for the propagation of feature annotation.</text>
</comment>
<evidence type="ECO:0000256" key="2">
    <source>
        <dbReference type="ARBA" id="ARBA00022741"/>
    </source>
</evidence>
<dbReference type="PANTHER" id="PTHR21060">
    <property type="entry name" value="ACETATE KINASE"/>
    <property type="match status" value="1"/>
</dbReference>
<keyword evidence="1 5" id="KW-0808">Transferase</keyword>
<feature type="active site" description="Proton donor/acceptor" evidence="5">
    <location>
        <position position="483"/>
    </location>
</feature>
<dbReference type="Gene3D" id="3.30.420.40">
    <property type="match status" value="2"/>
</dbReference>
<evidence type="ECO:0000313" key="8">
    <source>
        <dbReference type="Proteomes" id="UP001303889"/>
    </source>
</evidence>
<dbReference type="NCBIfam" id="TIGR00016">
    <property type="entry name" value="ackA"/>
    <property type="match status" value="1"/>
</dbReference>
<dbReference type="EMBL" id="MU855333">
    <property type="protein sequence ID" value="KAK3906200.1"/>
    <property type="molecule type" value="Genomic_DNA"/>
</dbReference>
<dbReference type="InterPro" id="IPR000890">
    <property type="entry name" value="Aliphatic_acid_kin_short-chain"/>
</dbReference>
<dbReference type="PROSITE" id="PS01076">
    <property type="entry name" value="ACETATE_KINASE_2"/>
    <property type="match status" value="1"/>
</dbReference>
<evidence type="ECO:0000256" key="6">
    <source>
        <dbReference type="SAM" id="MobiDB-lite"/>
    </source>
</evidence>
<dbReference type="GO" id="GO:0000287">
    <property type="term" value="F:magnesium ion binding"/>
    <property type="evidence" value="ECO:0007669"/>
    <property type="project" value="UniProtKB-UniRule"/>
</dbReference>
<keyword evidence="8" id="KW-1185">Reference proteome</keyword>
<evidence type="ECO:0000256" key="1">
    <source>
        <dbReference type="ARBA" id="ARBA00022679"/>
    </source>
</evidence>
<feature type="binding site" evidence="5">
    <location>
        <position position="743"/>
    </location>
    <ligand>
        <name>Mg(2+)</name>
        <dbReference type="ChEBI" id="CHEBI:18420"/>
    </ligand>
</feature>
<keyword evidence="3 5" id="KW-0418">Kinase</keyword>
<protein>
    <recommendedName>
        <fullName evidence="5">Probable acetate kinase</fullName>
        <ecNumber evidence="5">2.7.2.1</ecNumber>
    </recommendedName>
    <alternativeName>
        <fullName evidence="5">Acetokinase</fullName>
    </alternativeName>
</protein>
<feature type="binding site" evidence="5">
    <location>
        <begin position="543"/>
        <end position="547"/>
    </location>
    <ligand>
        <name>ATP</name>
        <dbReference type="ChEBI" id="CHEBI:30616"/>
    </ligand>
</feature>
<reference evidence="7" key="1">
    <citation type="journal article" date="2023" name="Mol. Phylogenet. Evol.">
        <title>Genome-scale phylogeny and comparative genomics of the fungal order Sordariales.</title>
        <authorList>
            <person name="Hensen N."/>
            <person name="Bonometti L."/>
            <person name="Westerberg I."/>
            <person name="Brannstrom I.O."/>
            <person name="Guillou S."/>
            <person name="Cros-Aarteil S."/>
            <person name="Calhoun S."/>
            <person name="Haridas S."/>
            <person name="Kuo A."/>
            <person name="Mondo S."/>
            <person name="Pangilinan J."/>
            <person name="Riley R."/>
            <person name="LaButti K."/>
            <person name="Andreopoulos B."/>
            <person name="Lipzen A."/>
            <person name="Chen C."/>
            <person name="Yan M."/>
            <person name="Daum C."/>
            <person name="Ng V."/>
            <person name="Clum A."/>
            <person name="Steindorff A."/>
            <person name="Ohm R.A."/>
            <person name="Martin F."/>
            <person name="Silar P."/>
            <person name="Natvig D.O."/>
            <person name="Lalanne C."/>
            <person name="Gautier V."/>
            <person name="Ament-Velasquez S.L."/>
            <person name="Kruys A."/>
            <person name="Hutchinson M.I."/>
            <person name="Powell A.J."/>
            <person name="Barry K."/>
            <person name="Miller A.N."/>
            <person name="Grigoriev I.V."/>
            <person name="Debuchy R."/>
            <person name="Gladieux P."/>
            <person name="Hiltunen Thoren M."/>
            <person name="Johannesson H."/>
        </authorList>
    </citation>
    <scope>NUCLEOTIDE SEQUENCE</scope>
    <source>
        <strain evidence="7">CBS 103.79</strain>
    </source>
</reference>